<dbReference type="InterPro" id="IPR057092">
    <property type="entry name" value="SAM_KIDINS220"/>
</dbReference>
<reference evidence="3 4" key="2">
    <citation type="submission" date="2018-11" db="EMBL/GenBank/DDBJ databases">
        <authorList>
            <consortium name="Pathogen Informatics"/>
        </authorList>
    </citation>
    <scope>NUCLEOTIDE SEQUENCE [LARGE SCALE GENOMIC DNA]</scope>
</reference>
<dbReference type="OrthoDB" id="6084525at2759"/>
<dbReference type="WBParaSite" id="TASK_0000188701-mRNA-1">
    <property type="protein sequence ID" value="TASK_0000188701-mRNA-1"/>
    <property type="gene ID" value="TASK_0000188701"/>
</dbReference>
<organism evidence="5">
    <name type="scientific">Taenia asiatica</name>
    <name type="common">Asian tapeworm</name>
    <dbReference type="NCBI Taxonomy" id="60517"/>
    <lineage>
        <taxon>Eukaryota</taxon>
        <taxon>Metazoa</taxon>
        <taxon>Spiralia</taxon>
        <taxon>Lophotrochozoa</taxon>
        <taxon>Platyhelminthes</taxon>
        <taxon>Cestoda</taxon>
        <taxon>Eucestoda</taxon>
        <taxon>Cyclophyllidea</taxon>
        <taxon>Taeniidae</taxon>
        <taxon>Taenia</taxon>
    </lineage>
</organism>
<feature type="region of interest" description="Disordered" evidence="1">
    <location>
        <begin position="243"/>
        <end position="276"/>
    </location>
</feature>
<sequence length="276" mass="29818">MTVDDICHLVGDMVDLYTNRCQHRSTSFSSANTLEGRQNSPQSLTRSTSIAAYLLRLRALNISGAVLTVCSLNESLRREIGMTLDDWQIFSTLITYLKRLEGRAPTSPSSPVPPLPPHSCQCAHSMGDLANIHTHRHRSHPVQHKAPALCRPNVGAWTSESILTAATPQQHWHHSHDSSPSPINGRSSVSISSSSMDTATCTSNSPRWRGPQPHLPPPSQQHIIEEEVCRLSGGSCSVYSAELSYSPSPSSSAVTVPSASSSPSPSISSLHSSNEK</sequence>
<name>A0A0R3VWU3_TAEAS</name>
<evidence type="ECO:0000259" key="2">
    <source>
        <dbReference type="Pfam" id="PF23307"/>
    </source>
</evidence>
<evidence type="ECO:0000313" key="3">
    <source>
        <dbReference type="EMBL" id="VDK23869.1"/>
    </source>
</evidence>
<evidence type="ECO:0000256" key="1">
    <source>
        <dbReference type="SAM" id="MobiDB-lite"/>
    </source>
</evidence>
<dbReference type="STRING" id="60517.A0A0R3VWU3"/>
<evidence type="ECO:0000313" key="4">
    <source>
        <dbReference type="Proteomes" id="UP000282613"/>
    </source>
</evidence>
<feature type="compositionally biased region" description="Low complexity" evidence="1">
    <location>
        <begin position="178"/>
        <end position="195"/>
    </location>
</feature>
<feature type="region of interest" description="Disordered" evidence="1">
    <location>
        <begin position="167"/>
        <end position="219"/>
    </location>
</feature>
<feature type="domain" description="Kinase D-interacting substrate of 220 kDa-like SAM" evidence="2">
    <location>
        <begin position="48"/>
        <end position="103"/>
    </location>
</feature>
<reference evidence="5" key="1">
    <citation type="submission" date="2017-02" db="UniProtKB">
        <authorList>
            <consortium name="WormBaseParasite"/>
        </authorList>
    </citation>
    <scope>IDENTIFICATION</scope>
</reference>
<keyword evidence="4" id="KW-1185">Reference proteome</keyword>
<proteinExistence type="predicted"/>
<dbReference type="Pfam" id="PF23307">
    <property type="entry name" value="SAM_KIDINS220"/>
    <property type="match status" value="1"/>
</dbReference>
<protein>
    <recommendedName>
        <fullName evidence="2">Kinase D-interacting substrate of 220 kDa-like SAM domain-containing protein</fullName>
    </recommendedName>
</protein>
<accession>A0A0R3VWU3</accession>
<dbReference type="AlphaFoldDB" id="A0A0R3VWU3"/>
<dbReference type="Proteomes" id="UP000282613">
    <property type="component" value="Unassembled WGS sequence"/>
</dbReference>
<evidence type="ECO:0000313" key="5">
    <source>
        <dbReference type="WBParaSite" id="TASK_0000188701-mRNA-1"/>
    </source>
</evidence>
<gene>
    <name evidence="3" type="ORF">TASK_LOCUS1888</name>
</gene>
<dbReference type="EMBL" id="UYRS01000694">
    <property type="protein sequence ID" value="VDK23869.1"/>
    <property type="molecule type" value="Genomic_DNA"/>
</dbReference>
<feature type="compositionally biased region" description="Polar residues" evidence="1">
    <location>
        <begin position="196"/>
        <end position="206"/>
    </location>
</feature>